<evidence type="ECO:0000313" key="3">
    <source>
        <dbReference type="EMBL" id="PIW15730.1"/>
    </source>
</evidence>
<evidence type="ECO:0000256" key="1">
    <source>
        <dbReference type="SAM" id="Phobius"/>
    </source>
</evidence>
<gene>
    <name evidence="3" type="ORF">COW36_16125</name>
</gene>
<keyword evidence="1" id="KW-0812">Transmembrane</keyword>
<keyword evidence="1" id="KW-1133">Transmembrane helix</keyword>
<feature type="domain" description="Inner membrane protein YgaP-like transmembrane" evidence="2">
    <location>
        <begin position="1"/>
        <end position="60"/>
    </location>
</feature>
<keyword evidence="1" id="KW-0472">Membrane</keyword>
<feature type="transmembrane region" description="Helical" evidence="1">
    <location>
        <begin position="12"/>
        <end position="31"/>
    </location>
</feature>
<evidence type="ECO:0000313" key="4">
    <source>
        <dbReference type="Proteomes" id="UP000231019"/>
    </source>
</evidence>
<organism evidence="3 4">
    <name type="scientific">bacterium (Candidatus Blackallbacteria) CG17_big_fil_post_rev_8_21_14_2_50_48_46</name>
    <dbReference type="NCBI Taxonomy" id="2014261"/>
    <lineage>
        <taxon>Bacteria</taxon>
        <taxon>Candidatus Blackallbacteria</taxon>
    </lineage>
</organism>
<dbReference type="Pfam" id="PF11127">
    <property type="entry name" value="YgaP-like_TM"/>
    <property type="match status" value="1"/>
</dbReference>
<proteinExistence type="predicted"/>
<dbReference type="Proteomes" id="UP000231019">
    <property type="component" value="Unassembled WGS sequence"/>
</dbReference>
<dbReference type="AlphaFoldDB" id="A0A2M7G235"/>
<sequence>MKVNEGNMDRIIRLVLAAGIGGFGMMTGSWLGLVALIPLGTALIGWCPLYQLFGLNTCPLQNKA</sequence>
<name>A0A2M7G235_9BACT</name>
<reference evidence="3 4" key="1">
    <citation type="submission" date="2017-09" db="EMBL/GenBank/DDBJ databases">
        <title>Depth-based differentiation of microbial function through sediment-hosted aquifers and enrichment of novel symbionts in the deep terrestrial subsurface.</title>
        <authorList>
            <person name="Probst A.J."/>
            <person name="Ladd B."/>
            <person name="Jarett J.K."/>
            <person name="Geller-Mcgrath D.E."/>
            <person name="Sieber C.M."/>
            <person name="Emerson J.B."/>
            <person name="Anantharaman K."/>
            <person name="Thomas B.C."/>
            <person name="Malmstrom R."/>
            <person name="Stieglmeier M."/>
            <person name="Klingl A."/>
            <person name="Woyke T."/>
            <person name="Ryan C.M."/>
            <person name="Banfield J.F."/>
        </authorList>
    </citation>
    <scope>NUCLEOTIDE SEQUENCE [LARGE SCALE GENOMIC DNA]</scope>
    <source>
        <strain evidence="3">CG17_big_fil_post_rev_8_21_14_2_50_48_46</strain>
    </source>
</reference>
<evidence type="ECO:0000259" key="2">
    <source>
        <dbReference type="Pfam" id="PF11127"/>
    </source>
</evidence>
<dbReference type="EMBL" id="PFFQ01000046">
    <property type="protein sequence ID" value="PIW15730.1"/>
    <property type="molecule type" value="Genomic_DNA"/>
</dbReference>
<protein>
    <submittedName>
        <fullName evidence="3">DUF2892 domain-containing protein</fullName>
    </submittedName>
</protein>
<comment type="caution">
    <text evidence="3">The sequence shown here is derived from an EMBL/GenBank/DDBJ whole genome shotgun (WGS) entry which is preliminary data.</text>
</comment>
<accession>A0A2M7G235</accession>
<dbReference type="InterPro" id="IPR021309">
    <property type="entry name" value="YgaP-like_TM"/>
</dbReference>